<organism evidence="1 2">
    <name type="scientific">Paraburkholderia gardini</name>
    <dbReference type="NCBI Taxonomy" id="2823469"/>
    <lineage>
        <taxon>Bacteria</taxon>
        <taxon>Pseudomonadati</taxon>
        <taxon>Pseudomonadota</taxon>
        <taxon>Betaproteobacteria</taxon>
        <taxon>Burkholderiales</taxon>
        <taxon>Burkholderiaceae</taxon>
        <taxon>Paraburkholderia</taxon>
    </lineage>
</organism>
<evidence type="ECO:0000313" key="2">
    <source>
        <dbReference type="Proteomes" id="UP000789752"/>
    </source>
</evidence>
<sequence>MPNVTTNAPFPPTGSQIAVVIPNVVGGVLQNPGTLTGVVVSQPIAVKTGSAPIDISFYDSVGTPAANATPIATIKADQGYQPVPLNVQFTTGLYAVQRSQSSVAVSFE</sequence>
<protein>
    <submittedName>
        <fullName evidence="1">Uncharacterized protein</fullName>
    </submittedName>
</protein>
<dbReference type="RefSeq" id="WP_228982852.1">
    <property type="nucleotide sequence ID" value="NZ_CAJQYY010000034.1"/>
</dbReference>
<name>A0ABN7QQR8_9BURK</name>
<evidence type="ECO:0000313" key="1">
    <source>
        <dbReference type="EMBL" id="CAG4920385.1"/>
    </source>
</evidence>
<keyword evidence="2" id="KW-1185">Reference proteome</keyword>
<reference evidence="1 2" key="1">
    <citation type="submission" date="2021-04" db="EMBL/GenBank/DDBJ databases">
        <authorList>
            <person name="Vanwijnsberghe S."/>
        </authorList>
    </citation>
    <scope>NUCLEOTIDE SEQUENCE [LARGE SCALE GENOMIC DNA]</scope>
    <source>
        <strain evidence="1 2">LMG 32171</strain>
    </source>
</reference>
<proteinExistence type="predicted"/>
<accession>A0ABN7QQR8</accession>
<dbReference type="EMBL" id="CAJQYY010000034">
    <property type="protein sequence ID" value="CAG4920385.1"/>
    <property type="molecule type" value="Genomic_DNA"/>
</dbReference>
<dbReference type="Proteomes" id="UP000789752">
    <property type="component" value="Unassembled WGS sequence"/>
</dbReference>
<gene>
    <name evidence="1" type="ORF">R54767_04709</name>
</gene>
<comment type="caution">
    <text evidence="1">The sequence shown here is derived from an EMBL/GenBank/DDBJ whole genome shotgun (WGS) entry which is preliminary data.</text>
</comment>